<organism evidence="2 3">
    <name type="scientific">Aspergillus bertholletiae</name>
    <dbReference type="NCBI Taxonomy" id="1226010"/>
    <lineage>
        <taxon>Eukaryota</taxon>
        <taxon>Fungi</taxon>
        <taxon>Dikarya</taxon>
        <taxon>Ascomycota</taxon>
        <taxon>Pezizomycotina</taxon>
        <taxon>Eurotiomycetes</taxon>
        <taxon>Eurotiomycetidae</taxon>
        <taxon>Eurotiales</taxon>
        <taxon>Aspergillaceae</taxon>
        <taxon>Aspergillus</taxon>
        <taxon>Aspergillus subgen. Circumdati</taxon>
    </lineage>
</organism>
<dbReference type="Proteomes" id="UP000326198">
    <property type="component" value="Unassembled WGS sequence"/>
</dbReference>
<protein>
    <recommendedName>
        <fullName evidence="1">Arrestin-like N-terminal domain-containing protein</fullName>
    </recommendedName>
</protein>
<dbReference type="PANTHER" id="PTHR31904">
    <property type="entry name" value="BYPASS OF STOP CODON PROTEIN 5-RELATED"/>
    <property type="match status" value="1"/>
</dbReference>
<dbReference type="EMBL" id="ML736230">
    <property type="protein sequence ID" value="KAE8377032.1"/>
    <property type="molecule type" value="Genomic_DNA"/>
</dbReference>
<evidence type="ECO:0000313" key="2">
    <source>
        <dbReference type="EMBL" id="KAE8377032.1"/>
    </source>
</evidence>
<dbReference type="InterPro" id="IPR039634">
    <property type="entry name" value="Bul1-like"/>
</dbReference>
<dbReference type="Pfam" id="PF00339">
    <property type="entry name" value="Arrestin_N"/>
    <property type="match status" value="1"/>
</dbReference>
<reference evidence="2 3" key="1">
    <citation type="submission" date="2019-04" db="EMBL/GenBank/DDBJ databases">
        <title>Friends and foes A comparative genomics studyof 23 Aspergillus species from section Flavi.</title>
        <authorList>
            <consortium name="DOE Joint Genome Institute"/>
            <person name="Kjaerbolling I."/>
            <person name="Vesth T."/>
            <person name="Frisvad J.C."/>
            <person name="Nybo J.L."/>
            <person name="Theobald S."/>
            <person name="Kildgaard S."/>
            <person name="Isbrandt T."/>
            <person name="Kuo A."/>
            <person name="Sato A."/>
            <person name="Lyhne E.K."/>
            <person name="Kogle M.E."/>
            <person name="Wiebenga A."/>
            <person name="Kun R.S."/>
            <person name="Lubbers R.J."/>
            <person name="Makela M.R."/>
            <person name="Barry K."/>
            <person name="Chovatia M."/>
            <person name="Clum A."/>
            <person name="Daum C."/>
            <person name="Haridas S."/>
            <person name="He G."/>
            <person name="LaButti K."/>
            <person name="Lipzen A."/>
            <person name="Mondo S."/>
            <person name="Riley R."/>
            <person name="Salamov A."/>
            <person name="Simmons B.A."/>
            <person name="Magnuson J.K."/>
            <person name="Henrissat B."/>
            <person name="Mortensen U.H."/>
            <person name="Larsen T.O."/>
            <person name="Devries R.P."/>
            <person name="Grigoriev I.V."/>
            <person name="Machida M."/>
            <person name="Baker S.E."/>
            <person name="Andersen M.R."/>
        </authorList>
    </citation>
    <scope>NUCLEOTIDE SEQUENCE [LARGE SCALE GENOMIC DNA]</scope>
    <source>
        <strain evidence="2 3">IBT 29228</strain>
    </source>
</reference>
<dbReference type="Gene3D" id="2.60.40.640">
    <property type="match status" value="1"/>
</dbReference>
<proteinExistence type="predicted"/>
<gene>
    <name evidence="2" type="ORF">BDV26DRAFT_305170</name>
</gene>
<dbReference type="OrthoDB" id="2283785at2759"/>
<name>A0A5N7B4J6_9EURO</name>
<accession>A0A5N7B4J6</accession>
<dbReference type="InterPro" id="IPR014752">
    <property type="entry name" value="Arrestin-like_C"/>
</dbReference>
<feature type="domain" description="Arrestin-like N-terminal" evidence="1">
    <location>
        <begin position="11"/>
        <end position="114"/>
    </location>
</feature>
<evidence type="ECO:0000313" key="3">
    <source>
        <dbReference type="Proteomes" id="UP000326198"/>
    </source>
</evidence>
<dbReference type="AlphaFoldDB" id="A0A5N7B4J6"/>
<dbReference type="PANTHER" id="PTHR31904:SF1">
    <property type="entry name" value="BYPASS OF STOP CODON PROTEIN 5-RELATED"/>
    <property type="match status" value="1"/>
</dbReference>
<evidence type="ECO:0000259" key="1">
    <source>
        <dbReference type="Pfam" id="PF00339"/>
    </source>
</evidence>
<dbReference type="InterPro" id="IPR011021">
    <property type="entry name" value="Arrestin-like_N"/>
</dbReference>
<sequence>MAFKRPCAKVQISLADGTKSYTPGNKIEGTVCFTPRSKITIHQLRLSLEGKTVVRVDTNDTNIPLPQTTASKTFLQMDQPLYDMSCQKVGMLQIGTEYRLPFEFVVPAELLPHVCQRHHRHEQLQWEHLQLPPSFGKRSQAYDEQTEDMTAGAIAIQYHVRFSIMKKSQKDGRVTIVGDWTQLVHIRSPRLERPPVLIPENSTFYCLSQEAYIIKGLCRRRLGLLSAQTSAQLSVDQRDLSAVRPIRINLKYNTTAGSPLPTISCIQAELSALTSFGLTPWSDFPDLTEPATWDRYNECHEHNVPLKIAGPAFLHWRRANPGARGNTHQAFPVADTGYTTTLEAPITFPSRLPSTPTFYSCLVARTYSLRMSLRFEVEEQQSRTSTISLTVPLQIYGSLGQK</sequence>
<keyword evidence="3" id="KW-1185">Reference proteome</keyword>